<evidence type="ECO:0000256" key="1">
    <source>
        <dbReference type="ARBA" id="ARBA00004123"/>
    </source>
</evidence>
<dbReference type="GO" id="GO:0046983">
    <property type="term" value="F:protein dimerization activity"/>
    <property type="evidence" value="ECO:0007669"/>
    <property type="project" value="InterPro"/>
</dbReference>
<evidence type="ECO:0000256" key="2">
    <source>
        <dbReference type="ARBA" id="ARBA00022723"/>
    </source>
</evidence>
<sequence>MRTRQKRLNYRVLNDESDGDSLPEDHTDLSSESSEPPSNLIRTLPTYQKDAVILANIPDCELLPSQSVSQVLVSQESSTDAGTSITSHVSSRWCKRPAPATEWIWGYFETTAVDCPWAIKRTNKRRLFDREICCMHVDEKTGTRCDWHTSDSQRQNTTSNMKTHLAKHGIYCPTSSIQPAKNGPDIRSFMGGAQSLTHQQDLERNVIRWIVADMRVFTTVESPEFQQMFRDIPGIEPPFTSRHTLRDRIMQEFVIQCTNLKNELTLTCKTIALSLDIWTSQNHLPILGIIGHWLTDEFGYRERLLELTELQGIHSRENLAITVDNMLIELGLEDKLISITGDNASNNEAMASELYFSLCDRPRVEDAMPAPLYRGLDSYIRCLAHVLNLIVKDILRNLGSGTMEQAQVACDCLQTGNSITDHSAIGRLRVLALWINRSPQRRQKWKEICRLNNLPDKFVAYDVTTRWNSTFRMVDDGLKSRQQVNKFLNLQEELSPFTLQDWSRLEQIHTVLHKFNELTLFISKRNPQISLAVPIYYELHEPLDDVTEGNGDFAKLDRDIIAAVKEGMKKYEKYYSIMDDCDTYYTALVLDPRVKGEMVLRELQGGNAGTMVLETIRTNLHQVYAASNPEHDAAASRSSSLQHSDVESRMLKKLQARDPPLSDIDKYFDTPPISVADTTGQNWLCNWWKMHKGEYPRMAAAARDYLAIPASEVAVERVFSTARDVLGIRRYSLKGDTLRMLMLIRDGYKW</sequence>
<name>A0AAD6IAN3_PENCN</name>
<evidence type="ECO:0000256" key="4">
    <source>
        <dbReference type="ARBA" id="ARBA00022833"/>
    </source>
</evidence>
<keyword evidence="2" id="KW-0479">Metal-binding</keyword>
<dbReference type="PANTHER" id="PTHR46481:SF10">
    <property type="entry name" value="ZINC FINGER BED DOMAIN-CONTAINING PROTEIN 39"/>
    <property type="match status" value="1"/>
</dbReference>
<keyword evidence="5" id="KW-0539">Nucleus</keyword>
<dbReference type="GO" id="GO:0005634">
    <property type="term" value="C:nucleus"/>
    <property type="evidence" value="ECO:0007669"/>
    <property type="project" value="UniProtKB-SubCell"/>
</dbReference>
<evidence type="ECO:0000256" key="6">
    <source>
        <dbReference type="SAM" id="MobiDB-lite"/>
    </source>
</evidence>
<proteinExistence type="predicted"/>
<organism evidence="8 9">
    <name type="scientific">Penicillium canescens</name>
    <dbReference type="NCBI Taxonomy" id="5083"/>
    <lineage>
        <taxon>Eukaryota</taxon>
        <taxon>Fungi</taxon>
        <taxon>Dikarya</taxon>
        <taxon>Ascomycota</taxon>
        <taxon>Pezizomycotina</taxon>
        <taxon>Eurotiomycetes</taxon>
        <taxon>Eurotiomycetidae</taxon>
        <taxon>Eurotiales</taxon>
        <taxon>Aspergillaceae</taxon>
        <taxon>Penicillium</taxon>
    </lineage>
</organism>
<dbReference type="GO" id="GO:0008270">
    <property type="term" value="F:zinc ion binding"/>
    <property type="evidence" value="ECO:0007669"/>
    <property type="project" value="UniProtKB-KW"/>
</dbReference>
<comment type="subcellular location">
    <subcellularLocation>
        <location evidence="1">Nucleus</location>
    </subcellularLocation>
</comment>
<keyword evidence="9" id="KW-1185">Reference proteome</keyword>
<accession>A0AAD6IAN3</accession>
<evidence type="ECO:0000313" key="8">
    <source>
        <dbReference type="EMBL" id="KAJ6039058.1"/>
    </source>
</evidence>
<keyword evidence="3" id="KW-0863">Zinc-finger</keyword>
<dbReference type="Proteomes" id="UP001219568">
    <property type="component" value="Unassembled WGS sequence"/>
</dbReference>
<feature type="region of interest" description="Disordered" evidence="6">
    <location>
        <begin position="1"/>
        <end position="40"/>
    </location>
</feature>
<dbReference type="Pfam" id="PF05699">
    <property type="entry name" value="Dimer_Tnp_hAT"/>
    <property type="match status" value="1"/>
</dbReference>
<dbReference type="PANTHER" id="PTHR46481">
    <property type="entry name" value="ZINC FINGER BED DOMAIN-CONTAINING PROTEIN 4"/>
    <property type="match status" value="1"/>
</dbReference>
<dbReference type="SUPFAM" id="SSF53098">
    <property type="entry name" value="Ribonuclease H-like"/>
    <property type="match status" value="1"/>
</dbReference>
<dbReference type="InterPro" id="IPR012337">
    <property type="entry name" value="RNaseH-like_sf"/>
</dbReference>
<evidence type="ECO:0000256" key="3">
    <source>
        <dbReference type="ARBA" id="ARBA00022771"/>
    </source>
</evidence>
<protein>
    <recommendedName>
        <fullName evidence="7">HAT C-terminal dimerisation domain-containing protein</fullName>
    </recommendedName>
</protein>
<gene>
    <name evidence="8" type="ORF">N7460_007090</name>
</gene>
<dbReference type="AlphaFoldDB" id="A0AAD6IAN3"/>
<evidence type="ECO:0000256" key="5">
    <source>
        <dbReference type="ARBA" id="ARBA00023242"/>
    </source>
</evidence>
<keyword evidence="4" id="KW-0862">Zinc</keyword>
<reference evidence="8" key="1">
    <citation type="journal article" date="2023" name="IMA Fungus">
        <title>Comparative genomic study of the Penicillium genus elucidates a diverse pangenome and 15 lateral gene transfer events.</title>
        <authorList>
            <person name="Petersen C."/>
            <person name="Sorensen T."/>
            <person name="Nielsen M.R."/>
            <person name="Sondergaard T.E."/>
            <person name="Sorensen J.L."/>
            <person name="Fitzpatrick D.A."/>
            <person name="Frisvad J.C."/>
            <person name="Nielsen K.L."/>
        </authorList>
    </citation>
    <scope>NUCLEOTIDE SEQUENCE</scope>
    <source>
        <strain evidence="8">IBT 15450</strain>
    </source>
</reference>
<reference evidence="8" key="2">
    <citation type="submission" date="2023-01" db="EMBL/GenBank/DDBJ databases">
        <authorList>
            <person name="Petersen C."/>
        </authorList>
    </citation>
    <scope>NUCLEOTIDE SEQUENCE</scope>
    <source>
        <strain evidence="8">IBT 15450</strain>
    </source>
</reference>
<dbReference type="InterPro" id="IPR052035">
    <property type="entry name" value="ZnF_BED_domain_contain"/>
</dbReference>
<dbReference type="EMBL" id="JAQJZL010000006">
    <property type="protein sequence ID" value="KAJ6039058.1"/>
    <property type="molecule type" value="Genomic_DNA"/>
</dbReference>
<dbReference type="InterPro" id="IPR008906">
    <property type="entry name" value="HATC_C_dom"/>
</dbReference>
<feature type="domain" description="HAT C-terminal dimerisation" evidence="7">
    <location>
        <begin position="665"/>
        <end position="746"/>
    </location>
</feature>
<comment type="caution">
    <text evidence="8">The sequence shown here is derived from an EMBL/GenBank/DDBJ whole genome shotgun (WGS) entry which is preliminary data.</text>
</comment>
<evidence type="ECO:0000313" key="9">
    <source>
        <dbReference type="Proteomes" id="UP001219568"/>
    </source>
</evidence>
<evidence type="ECO:0000259" key="7">
    <source>
        <dbReference type="Pfam" id="PF05699"/>
    </source>
</evidence>